<evidence type="ECO:0000313" key="3">
    <source>
        <dbReference type="EMBL" id="MXO59886.1"/>
    </source>
</evidence>
<dbReference type="InterPro" id="IPR016064">
    <property type="entry name" value="NAD/diacylglycerol_kinase_sf"/>
</dbReference>
<dbReference type="SUPFAM" id="SSF111331">
    <property type="entry name" value="NAD kinase/diacylglycerol kinase-like"/>
    <property type="match status" value="1"/>
</dbReference>
<keyword evidence="4" id="KW-1185">Reference proteome</keyword>
<sequence>MASKRTPAMSDGIKTFDELPRPAPGSGVDPGVARRTERSAPLVGVIRNSRSYRNKGREQGVAPGVDVIVETTTKRRELVGVLDGFAAKGIDYLAISGGDGTVRDVLTCGAEIFGTDWPTLIVLPKGKTNALAADLGAPENWSLAAAMESARAGHFVTRRPLVVSVAADPQARVYGFLFGGGVFHRTIKLGQGAHRWGAFNAAAVGLTTAWALGQALLAGSENPWRQRSLMRITLPGTEQLSGGDERYVMIASTLENLPLGVKPFGNLREGLKAIVLDTPARRSLMHLPMVALGRRKDGRGYHCFAAESFGLDITEPFILDGEAFPPGNYRISTGPSLTFVAS</sequence>
<organism evidence="3 4">
    <name type="scientific">Croceibacterium salegens</name>
    <dbReference type="NCBI Taxonomy" id="1737568"/>
    <lineage>
        <taxon>Bacteria</taxon>
        <taxon>Pseudomonadati</taxon>
        <taxon>Pseudomonadota</taxon>
        <taxon>Alphaproteobacteria</taxon>
        <taxon>Sphingomonadales</taxon>
        <taxon>Erythrobacteraceae</taxon>
        <taxon>Croceibacterium</taxon>
    </lineage>
</organism>
<dbReference type="Pfam" id="PF00781">
    <property type="entry name" value="DAGK_cat"/>
    <property type="match status" value="1"/>
</dbReference>
<evidence type="ECO:0000313" key="4">
    <source>
        <dbReference type="Proteomes" id="UP000433652"/>
    </source>
</evidence>
<dbReference type="Gene3D" id="3.40.50.10330">
    <property type="entry name" value="Probable inorganic polyphosphate/atp-NAD kinase, domain 1"/>
    <property type="match status" value="1"/>
</dbReference>
<gene>
    <name evidence="3" type="ORF">GRI89_10080</name>
</gene>
<dbReference type="RefSeq" id="WP_159794748.1">
    <property type="nucleotide sequence ID" value="NZ_WTYM01000041.1"/>
</dbReference>
<dbReference type="Proteomes" id="UP000433652">
    <property type="component" value="Unassembled WGS sequence"/>
</dbReference>
<protein>
    <recommendedName>
        <fullName evidence="2">DAGKc domain-containing protein</fullName>
    </recommendedName>
</protein>
<evidence type="ECO:0000259" key="2">
    <source>
        <dbReference type="PROSITE" id="PS50146"/>
    </source>
</evidence>
<dbReference type="EMBL" id="WTYM01000041">
    <property type="protein sequence ID" value="MXO59886.1"/>
    <property type="molecule type" value="Genomic_DNA"/>
</dbReference>
<accession>A0A6I4SYH0</accession>
<evidence type="ECO:0000256" key="1">
    <source>
        <dbReference type="SAM" id="MobiDB-lite"/>
    </source>
</evidence>
<reference evidence="3 4" key="1">
    <citation type="submission" date="2019-12" db="EMBL/GenBank/DDBJ databases">
        <title>Genomic-based taxomic classification of the family Erythrobacteraceae.</title>
        <authorList>
            <person name="Xu L."/>
        </authorList>
    </citation>
    <scope>NUCLEOTIDE SEQUENCE [LARGE SCALE GENOMIC DNA]</scope>
    <source>
        <strain evidence="3 4">MCCC 1K01500</strain>
    </source>
</reference>
<dbReference type="OrthoDB" id="7209949at2"/>
<dbReference type="PROSITE" id="PS50146">
    <property type="entry name" value="DAGK"/>
    <property type="match status" value="1"/>
</dbReference>
<dbReference type="InterPro" id="IPR017438">
    <property type="entry name" value="ATP-NAD_kinase_N"/>
</dbReference>
<feature type="domain" description="DAGKc" evidence="2">
    <location>
        <begin position="63"/>
        <end position="170"/>
    </location>
</feature>
<dbReference type="AlphaFoldDB" id="A0A6I4SYH0"/>
<feature type="region of interest" description="Disordered" evidence="1">
    <location>
        <begin position="1"/>
        <end position="34"/>
    </location>
</feature>
<comment type="caution">
    <text evidence="3">The sequence shown here is derived from an EMBL/GenBank/DDBJ whole genome shotgun (WGS) entry which is preliminary data.</text>
</comment>
<name>A0A6I4SYH0_9SPHN</name>
<proteinExistence type="predicted"/>
<dbReference type="InterPro" id="IPR001206">
    <property type="entry name" value="Diacylglycerol_kinase_cat_dom"/>
</dbReference>
<dbReference type="GO" id="GO:0016301">
    <property type="term" value="F:kinase activity"/>
    <property type="evidence" value="ECO:0007669"/>
    <property type="project" value="InterPro"/>
</dbReference>